<name>A0ABT2ZI84_9RHOB</name>
<evidence type="ECO:0000313" key="2">
    <source>
        <dbReference type="EMBL" id="MCV2870738.1"/>
    </source>
</evidence>
<evidence type="ECO:0000313" key="3">
    <source>
        <dbReference type="Proteomes" id="UP001652564"/>
    </source>
</evidence>
<gene>
    <name evidence="2" type="ORF">OEZ71_00350</name>
</gene>
<keyword evidence="3" id="KW-1185">Reference proteome</keyword>
<dbReference type="EMBL" id="JAOWKZ010000001">
    <property type="protein sequence ID" value="MCV2870738.1"/>
    <property type="molecule type" value="Genomic_DNA"/>
</dbReference>
<comment type="caution">
    <text evidence="2">The sequence shown here is derived from an EMBL/GenBank/DDBJ whole genome shotgun (WGS) entry which is preliminary data.</text>
</comment>
<feature type="domain" description="Hedgehog/Intein (Hint)" evidence="1">
    <location>
        <begin position="2"/>
        <end position="147"/>
    </location>
</feature>
<evidence type="ECO:0000259" key="1">
    <source>
        <dbReference type="Pfam" id="PF13403"/>
    </source>
</evidence>
<proteinExistence type="predicted"/>
<dbReference type="InterPro" id="IPR028992">
    <property type="entry name" value="Hedgehog/Intein_dom"/>
</dbReference>
<dbReference type="RefSeq" id="WP_263737944.1">
    <property type="nucleotide sequence ID" value="NZ_JAOWKZ010000001.1"/>
</dbReference>
<dbReference type="SUPFAM" id="SSF51294">
    <property type="entry name" value="Hedgehog/intein (Hint) domain"/>
    <property type="match status" value="1"/>
</dbReference>
<dbReference type="Gene3D" id="2.170.16.10">
    <property type="entry name" value="Hedgehog/Intein (Hint) domain"/>
    <property type="match status" value="1"/>
</dbReference>
<dbReference type="InterPro" id="IPR036844">
    <property type="entry name" value="Hint_dom_sf"/>
</dbReference>
<dbReference type="Proteomes" id="UP001652564">
    <property type="component" value="Unassembled WGS sequence"/>
</dbReference>
<reference evidence="2 3" key="1">
    <citation type="submission" date="2022-10" db="EMBL/GenBank/DDBJ databases">
        <title>Defluviimonas sp. nov., isolated from ocean surface sediments.</title>
        <authorList>
            <person name="He W."/>
            <person name="Wang L."/>
            <person name="Zhang D.-F."/>
        </authorList>
    </citation>
    <scope>NUCLEOTIDE SEQUENCE [LARGE SCALE GENOMIC DNA]</scope>
    <source>
        <strain evidence="2 3">WL0050</strain>
    </source>
</reference>
<sequence length="193" mass="21398">MPSFTPGTFIATPTGERAIEELRPGDRVITRDRGVQEVQWVGRRRFDHNELASAGHLGPILIEKGSLGKGLPERDVIVSPNQRLLVPGDRTVLRLEAHEALVAAKHLINNRTIRNVSSLGGAYIHAMCDRGTMLMANGCWMESFQPTDNNPNGLGNAQRNEILEIFPELAAKLTRRPGTFPSQTPRRSSRFLN</sequence>
<accession>A0ABT2ZI84</accession>
<organism evidence="2 3">
    <name type="scientific">Albidovulum litorale</name>
    <dbReference type="NCBI Taxonomy" id="2984134"/>
    <lineage>
        <taxon>Bacteria</taxon>
        <taxon>Pseudomonadati</taxon>
        <taxon>Pseudomonadota</taxon>
        <taxon>Alphaproteobacteria</taxon>
        <taxon>Rhodobacterales</taxon>
        <taxon>Paracoccaceae</taxon>
        <taxon>Albidovulum</taxon>
    </lineage>
</organism>
<dbReference type="Pfam" id="PF13403">
    <property type="entry name" value="Hint_2"/>
    <property type="match status" value="1"/>
</dbReference>
<protein>
    <submittedName>
        <fullName evidence="2">Hint domain-containing protein</fullName>
    </submittedName>
</protein>